<comment type="caution">
    <text evidence="1">The sequence shown here is derived from an EMBL/GenBank/DDBJ whole genome shotgun (WGS) entry which is preliminary data.</text>
</comment>
<evidence type="ECO:0000313" key="2">
    <source>
        <dbReference type="Proteomes" id="UP000680865"/>
    </source>
</evidence>
<dbReference type="Proteomes" id="UP000680865">
    <property type="component" value="Unassembled WGS sequence"/>
</dbReference>
<keyword evidence="2" id="KW-1185">Reference proteome</keyword>
<proteinExistence type="predicted"/>
<gene>
    <name evidence="1" type="ORF">Aco04nite_32460</name>
</gene>
<dbReference type="EMBL" id="BOQP01000016">
    <property type="protein sequence ID" value="GIM72890.1"/>
    <property type="molecule type" value="Genomic_DNA"/>
</dbReference>
<dbReference type="AlphaFoldDB" id="A0A919SJ37"/>
<accession>A0A919SJ37</accession>
<sequence>MLSRSSGTLVWAARRYLMARYDELQTRYSLLPGGGREGYHYTTEAKQIFPRYNVVEAILTEVERLDPESLPAVETVAEWLFVAAEAAQSPFTELPNDEIETEAIALERRLFAVNVRRWLAQPDLRVDPLPYRRVLAPGESTFWRAELQNRWGVRGGLWHPLMESPVPQDVLVLAEHAMWADDGVAAVRRALRDRGRGRVVEVREYGADYLLDAEIFAPRYTGAEGLWTDADQDWIAYASHEGTVAFGGVLAAGLVTAWPGIGEWRWPGWPGP</sequence>
<name>A0A919SJ37_9ACTN</name>
<protein>
    <submittedName>
        <fullName evidence="1">Uncharacterized protein</fullName>
    </submittedName>
</protein>
<dbReference type="RefSeq" id="WP_212998036.1">
    <property type="nucleotide sequence ID" value="NZ_BAAATW010000007.1"/>
</dbReference>
<evidence type="ECO:0000313" key="1">
    <source>
        <dbReference type="EMBL" id="GIM72890.1"/>
    </source>
</evidence>
<reference evidence="1" key="1">
    <citation type="submission" date="2021-03" db="EMBL/GenBank/DDBJ databases">
        <title>Whole genome shotgun sequence of Actinoplanes consettensis NBRC 14913.</title>
        <authorList>
            <person name="Komaki H."/>
            <person name="Tamura T."/>
        </authorList>
    </citation>
    <scope>NUCLEOTIDE SEQUENCE</scope>
    <source>
        <strain evidence="1">NBRC 14913</strain>
    </source>
</reference>
<organism evidence="1 2">
    <name type="scientific">Winogradskya consettensis</name>
    <dbReference type="NCBI Taxonomy" id="113560"/>
    <lineage>
        <taxon>Bacteria</taxon>
        <taxon>Bacillati</taxon>
        <taxon>Actinomycetota</taxon>
        <taxon>Actinomycetes</taxon>
        <taxon>Micromonosporales</taxon>
        <taxon>Micromonosporaceae</taxon>
        <taxon>Winogradskya</taxon>
    </lineage>
</organism>